<protein>
    <submittedName>
        <fullName evidence="1">Galactose oxidase</fullName>
    </submittedName>
</protein>
<dbReference type="PROSITE" id="PS00221">
    <property type="entry name" value="MIP"/>
    <property type="match status" value="1"/>
</dbReference>
<comment type="caution">
    <text evidence="1">The sequence shown here is derived from an EMBL/GenBank/DDBJ whole genome shotgun (WGS) entry which is preliminary data.</text>
</comment>
<organism evidence="1 2">
    <name type="scientific">Chitinophaga lutea</name>
    <dbReference type="NCBI Taxonomy" id="2488634"/>
    <lineage>
        <taxon>Bacteria</taxon>
        <taxon>Pseudomonadati</taxon>
        <taxon>Bacteroidota</taxon>
        <taxon>Chitinophagia</taxon>
        <taxon>Chitinophagales</taxon>
        <taxon>Chitinophagaceae</taxon>
        <taxon>Chitinophaga</taxon>
    </lineage>
</organism>
<dbReference type="RefSeq" id="WP_123848490.1">
    <property type="nucleotide sequence ID" value="NZ_RPDH01000002.1"/>
</dbReference>
<dbReference type="Proteomes" id="UP000278351">
    <property type="component" value="Unassembled WGS sequence"/>
</dbReference>
<dbReference type="InterPro" id="IPR015915">
    <property type="entry name" value="Kelch-typ_b-propeller"/>
</dbReference>
<dbReference type="InterPro" id="IPR022357">
    <property type="entry name" value="MIP_CS"/>
</dbReference>
<dbReference type="Gene3D" id="2.120.10.80">
    <property type="entry name" value="Kelch-type beta propeller"/>
    <property type="match status" value="2"/>
</dbReference>
<evidence type="ECO:0000313" key="1">
    <source>
        <dbReference type="EMBL" id="RPE09496.1"/>
    </source>
</evidence>
<proteinExistence type="predicted"/>
<accession>A0A3N4PMU3</accession>
<evidence type="ECO:0000313" key="2">
    <source>
        <dbReference type="Proteomes" id="UP000278351"/>
    </source>
</evidence>
<dbReference type="Pfam" id="PF24681">
    <property type="entry name" value="Kelch_KLHDC2_KLHL20_DRC7"/>
    <property type="match status" value="1"/>
</dbReference>
<keyword evidence="2" id="KW-1185">Reference proteome</keyword>
<dbReference type="PANTHER" id="PTHR45632">
    <property type="entry name" value="LD33804P"/>
    <property type="match status" value="1"/>
</dbReference>
<name>A0A3N4PMU3_9BACT</name>
<reference evidence="1 2" key="1">
    <citation type="submission" date="2018-11" db="EMBL/GenBank/DDBJ databases">
        <title>Chitinophaga lutea sp.nov., isolate from arsenic contaminated soil.</title>
        <authorList>
            <person name="Zong Y."/>
        </authorList>
    </citation>
    <scope>NUCLEOTIDE SEQUENCE [LARGE SCALE GENOMIC DNA]</scope>
    <source>
        <strain evidence="1 2">ZY74</strain>
    </source>
</reference>
<dbReference type="EMBL" id="RPDH01000002">
    <property type="protein sequence ID" value="RPE09496.1"/>
    <property type="molecule type" value="Genomic_DNA"/>
</dbReference>
<dbReference type="OrthoDB" id="103335at2"/>
<dbReference type="AlphaFoldDB" id="A0A3N4PMU3"/>
<sequence>MQIARHYGWILVGLLAACSKSDSDDDETGNWVEVQEMSAKPRSEAVSFVIGDTAYIGTGYDGEKYLRDFWKYTPARGWTQITDLPPAAPVRSSATAFVINGIGYVGTGYDNRDRLNDFWAYHPATGAWKPIKPLTHPNPAISLARRDAVSFTLNGKGYVTTGTDGSALKDTWEYDPVKDEWNEKQSFGGSKRHEAVAFVIGGKAYVVTGTNNNELKNDFYSFDGENWEKLKNISNTSDLDYDNDYDIVRTNAVAFVMNNKGYVATGSKSGLSTHCWEYDPVADQWTQRRDFEGTARTGAVAFTFANKGYVLAGRTSSMPLDDMFRFEPDQEYDEND</sequence>
<gene>
    <name evidence="1" type="ORF">EGT74_21125</name>
</gene>
<dbReference type="SUPFAM" id="SSF117281">
    <property type="entry name" value="Kelch motif"/>
    <property type="match status" value="2"/>
</dbReference>
<dbReference type="PROSITE" id="PS51257">
    <property type="entry name" value="PROKAR_LIPOPROTEIN"/>
    <property type="match status" value="1"/>
</dbReference>